<feature type="compositionally biased region" description="Low complexity" evidence="1">
    <location>
        <begin position="381"/>
        <end position="400"/>
    </location>
</feature>
<evidence type="ECO:0000313" key="4">
    <source>
        <dbReference type="Proteomes" id="UP000664521"/>
    </source>
</evidence>
<evidence type="ECO:0000313" key="3">
    <source>
        <dbReference type="EMBL" id="CAF9934716.1"/>
    </source>
</evidence>
<feature type="transmembrane region" description="Helical" evidence="2">
    <location>
        <begin position="208"/>
        <end position="232"/>
    </location>
</feature>
<evidence type="ECO:0000256" key="2">
    <source>
        <dbReference type="SAM" id="Phobius"/>
    </source>
</evidence>
<keyword evidence="4" id="KW-1185">Reference proteome</keyword>
<keyword evidence="2" id="KW-1133">Transmembrane helix</keyword>
<name>A0A8H3G857_9LECA</name>
<feature type="region of interest" description="Disordered" evidence="1">
    <location>
        <begin position="26"/>
        <end position="52"/>
    </location>
</feature>
<dbReference type="AlphaFoldDB" id="A0A8H3G857"/>
<accession>A0A8H3G857</accession>
<feature type="compositionally biased region" description="Polar residues" evidence="1">
    <location>
        <begin position="259"/>
        <end position="275"/>
    </location>
</feature>
<keyword evidence="2" id="KW-0472">Membrane</keyword>
<feature type="transmembrane region" description="Helical" evidence="2">
    <location>
        <begin position="119"/>
        <end position="140"/>
    </location>
</feature>
<feature type="region of interest" description="Disordered" evidence="1">
    <location>
        <begin position="246"/>
        <end position="424"/>
    </location>
</feature>
<feature type="transmembrane region" description="Helical" evidence="2">
    <location>
        <begin position="152"/>
        <end position="171"/>
    </location>
</feature>
<feature type="transmembrane region" description="Helical" evidence="2">
    <location>
        <begin position="90"/>
        <end position="113"/>
    </location>
</feature>
<dbReference type="OrthoDB" id="5404940at2759"/>
<evidence type="ECO:0000256" key="1">
    <source>
        <dbReference type="SAM" id="MobiDB-lite"/>
    </source>
</evidence>
<feature type="compositionally biased region" description="Basic and acidic residues" evidence="1">
    <location>
        <begin position="40"/>
        <end position="52"/>
    </location>
</feature>
<proteinExistence type="predicted"/>
<keyword evidence="2" id="KW-0812">Transmembrane</keyword>
<reference evidence="3" key="1">
    <citation type="submission" date="2021-03" db="EMBL/GenBank/DDBJ databases">
        <authorList>
            <person name="Tagirdzhanova G."/>
        </authorList>
    </citation>
    <scope>NUCLEOTIDE SEQUENCE</scope>
</reference>
<sequence length="551" mass="61421">MGIEPPFLYDHPSKYTFAHPTDKSFNPKAVSQASLAPPVERPKQDGPLIKSKEFNRHPDSYFVVPYGNLDWKPMSPRTKVKVKWVRWTQLFFRLCALLGAMGMLFCVICIKGTQSTVGWIIRVAPGVALLHTVYAVYHLARSSKARTPGSSASYMIFAAIIDTGLIPFYAFTALMAHTEYLEPADTSGRWQTLFGTDSATYKILYSTYLLGVVNGSLHVCSLMISIYLAIIFRKISKLPPDMNPLEDNLTSRAHKRNKSSIMDNRTSQMTTTTASSKRESEVDVPLISPPRTIPFMHTRTSSSDDIADVPHPNASPRASRTDFPGRFYDQPLSERSSRAEIPQQSLNRPRSFYDQPESQRSSRAQIPPQPTYSPSIYTDYSRPTSTRPPSTRPNSTRPRSVAPSIPDSNWITHPSSPSPPASPIQEFRHLRSTKNNYEPVPQMAPAPAWNSENFSPLEMNPPTPPNAQRGQAQHQRALVPGTGNSLGFGNGKLRDYEGLNKGYVGQRVVSSGRDIRDGDVDGWAGKMRMRGVSGKVIEEGRGGEWYARSEK</sequence>
<dbReference type="Proteomes" id="UP000664521">
    <property type="component" value="Unassembled WGS sequence"/>
</dbReference>
<comment type="caution">
    <text evidence="3">The sequence shown here is derived from an EMBL/GenBank/DDBJ whole genome shotgun (WGS) entry which is preliminary data.</text>
</comment>
<organism evidence="3 4">
    <name type="scientific">Heterodermia speciosa</name>
    <dbReference type="NCBI Taxonomy" id="116794"/>
    <lineage>
        <taxon>Eukaryota</taxon>
        <taxon>Fungi</taxon>
        <taxon>Dikarya</taxon>
        <taxon>Ascomycota</taxon>
        <taxon>Pezizomycotina</taxon>
        <taxon>Lecanoromycetes</taxon>
        <taxon>OSLEUM clade</taxon>
        <taxon>Lecanoromycetidae</taxon>
        <taxon>Caliciales</taxon>
        <taxon>Physciaceae</taxon>
        <taxon>Heterodermia</taxon>
    </lineage>
</organism>
<gene>
    <name evidence="3" type="ORF">HETSPECPRED_009328</name>
</gene>
<dbReference type="EMBL" id="CAJPDS010000077">
    <property type="protein sequence ID" value="CAF9934716.1"/>
    <property type="molecule type" value="Genomic_DNA"/>
</dbReference>
<protein>
    <submittedName>
        <fullName evidence="3">Uncharacterized protein</fullName>
    </submittedName>
</protein>